<proteinExistence type="predicted"/>
<protein>
    <submittedName>
        <fullName evidence="2">GcrA family cell cycle regulator</fullName>
    </submittedName>
</protein>
<comment type="caution">
    <text evidence="2">The sequence shown here is derived from an EMBL/GenBank/DDBJ whole genome shotgun (WGS) entry which is preliminary data.</text>
</comment>
<evidence type="ECO:0000313" key="2">
    <source>
        <dbReference type="EMBL" id="MFC5342920.1"/>
    </source>
</evidence>
<evidence type="ECO:0000256" key="1">
    <source>
        <dbReference type="SAM" id="MobiDB-lite"/>
    </source>
</evidence>
<keyword evidence="3" id="KW-1185">Reference proteome</keyword>
<feature type="region of interest" description="Disordered" evidence="1">
    <location>
        <begin position="47"/>
        <end position="96"/>
    </location>
</feature>
<organism evidence="2 3">
    <name type="scientific">Brevundimonas staleyi</name>
    <dbReference type="NCBI Taxonomy" id="74326"/>
    <lineage>
        <taxon>Bacteria</taxon>
        <taxon>Pseudomonadati</taxon>
        <taxon>Pseudomonadota</taxon>
        <taxon>Alphaproteobacteria</taxon>
        <taxon>Caulobacterales</taxon>
        <taxon>Caulobacteraceae</taxon>
        <taxon>Brevundimonas</taxon>
    </lineage>
</organism>
<evidence type="ECO:0000313" key="3">
    <source>
        <dbReference type="Proteomes" id="UP001596152"/>
    </source>
</evidence>
<gene>
    <name evidence="2" type="ORF">ACFPIE_03275</name>
</gene>
<dbReference type="Pfam" id="PF07750">
    <property type="entry name" value="GcrA"/>
    <property type="match status" value="1"/>
</dbReference>
<dbReference type="EMBL" id="JBHSLF010000006">
    <property type="protein sequence ID" value="MFC5342920.1"/>
    <property type="molecule type" value="Genomic_DNA"/>
</dbReference>
<dbReference type="RefSeq" id="WP_374039552.1">
    <property type="nucleotide sequence ID" value="NZ_CP169083.1"/>
</dbReference>
<feature type="compositionally biased region" description="Pro residues" evidence="1">
    <location>
        <begin position="77"/>
        <end position="90"/>
    </location>
</feature>
<dbReference type="InterPro" id="IPR011681">
    <property type="entry name" value="GcrA"/>
</dbReference>
<name>A0ABW0FMD5_9CAUL</name>
<sequence>MSHGWTEDRVDSLKKLWIDGLSASQIARQLGGGVTRNAVIGKVHRLGLTGRAEPSRPRRAAPMPPRPGRVAQARPRTSPPPRPVPPPPARPAAARFDPALALDGTATAATLGAHMCKWPIGDPGSDAFRFCGRPAPNRDPYCPEHRRVGCQPRKAAPLADDPIVRRVLAGLAA</sequence>
<reference evidence="3" key="1">
    <citation type="journal article" date="2019" name="Int. J. Syst. Evol. Microbiol.">
        <title>The Global Catalogue of Microorganisms (GCM) 10K type strain sequencing project: providing services to taxonomists for standard genome sequencing and annotation.</title>
        <authorList>
            <consortium name="The Broad Institute Genomics Platform"/>
            <consortium name="The Broad Institute Genome Sequencing Center for Infectious Disease"/>
            <person name="Wu L."/>
            <person name="Ma J."/>
        </authorList>
    </citation>
    <scope>NUCLEOTIDE SEQUENCE [LARGE SCALE GENOMIC DNA]</scope>
    <source>
        <strain evidence="3">JCM 12125</strain>
    </source>
</reference>
<dbReference type="Gene3D" id="1.10.10.60">
    <property type="entry name" value="Homeodomain-like"/>
    <property type="match status" value="1"/>
</dbReference>
<accession>A0ABW0FMD5</accession>
<dbReference type="Proteomes" id="UP001596152">
    <property type="component" value="Unassembled WGS sequence"/>
</dbReference>